<sequence>MSSTKKPDQIVFDEESQRYDAALKPYATGVGAPKITATDTVAWKNRNIHKVNHQINTKYVELKAAYDEMMEQFEYNNLIYGARFNFEPVIGSTYHLYRNKKEEPFLSVIAPHECNFDFVGSFRLNADQMWEKANVGLKQVK</sequence>
<dbReference type="EMBL" id="JBEXAE010000001">
    <property type="protein sequence ID" value="MET6989493.1"/>
    <property type="molecule type" value="Genomic_DNA"/>
</dbReference>
<keyword evidence="2" id="KW-1185">Reference proteome</keyword>
<proteinExistence type="predicted"/>
<evidence type="ECO:0000313" key="1">
    <source>
        <dbReference type="EMBL" id="MET6989493.1"/>
    </source>
</evidence>
<dbReference type="Proteomes" id="UP001549799">
    <property type="component" value="Unassembled WGS sequence"/>
</dbReference>
<dbReference type="Pfam" id="PF10504">
    <property type="entry name" value="DUF2452"/>
    <property type="match status" value="1"/>
</dbReference>
<dbReference type="RefSeq" id="WP_354613866.1">
    <property type="nucleotide sequence ID" value="NZ_JBEXAE010000001.1"/>
</dbReference>
<reference evidence="1 2" key="1">
    <citation type="submission" date="2024-07" db="EMBL/GenBank/DDBJ databases">
        <title>The genome sequence of type strain Sediminicola arcticus GDMCC 1.2805.</title>
        <authorList>
            <person name="Liu Y."/>
        </authorList>
    </citation>
    <scope>NUCLEOTIDE SEQUENCE [LARGE SCALE GENOMIC DNA]</scope>
    <source>
        <strain evidence="1 2">GDMCC 1.2805</strain>
    </source>
</reference>
<evidence type="ECO:0000313" key="2">
    <source>
        <dbReference type="Proteomes" id="UP001549799"/>
    </source>
</evidence>
<dbReference type="InterPro" id="IPR019534">
    <property type="entry name" value="DUF2452"/>
</dbReference>
<organism evidence="1 2">
    <name type="scientific">Sediminicola arcticus</name>
    <dbReference type="NCBI Taxonomy" id="1574308"/>
    <lineage>
        <taxon>Bacteria</taxon>
        <taxon>Pseudomonadati</taxon>
        <taxon>Bacteroidota</taxon>
        <taxon>Flavobacteriia</taxon>
        <taxon>Flavobacteriales</taxon>
        <taxon>Flavobacteriaceae</taxon>
        <taxon>Sediminicola</taxon>
    </lineage>
</organism>
<gene>
    <name evidence="1" type="ORF">ABXZ36_02395</name>
</gene>
<accession>A0ABV2SQQ8</accession>
<protein>
    <submittedName>
        <fullName evidence="1">DUF2452 domain-containing protein</fullName>
    </submittedName>
</protein>
<name>A0ABV2SQQ8_9FLAO</name>
<comment type="caution">
    <text evidence="1">The sequence shown here is derived from an EMBL/GenBank/DDBJ whole genome shotgun (WGS) entry which is preliminary data.</text>
</comment>